<protein>
    <submittedName>
        <fullName evidence="2">Uncharacterized protein</fullName>
    </submittedName>
</protein>
<proteinExistence type="predicted"/>
<name>A0A7S0CV21_9EUKA</name>
<dbReference type="AlphaFoldDB" id="A0A7S0CV21"/>
<evidence type="ECO:0000313" key="2">
    <source>
        <dbReference type="EMBL" id="CAD8434976.1"/>
    </source>
</evidence>
<keyword evidence="1" id="KW-0812">Transmembrane</keyword>
<organism evidence="2">
    <name type="scientific">Amorphochlora amoebiformis</name>
    <dbReference type="NCBI Taxonomy" id="1561963"/>
    <lineage>
        <taxon>Eukaryota</taxon>
        <taxon>Sar</taxon>
        <taxon>Rhizaria</taxon>
        <taxon>Cercozoa</taxon>
        <taxon>Chlorarachniophyceae</taxon>
        <taxon>Amorphochlora</taxon>
    </lineage>
</organism>
<evidence type="ECO:0000256" key="1">
    <source>
        <dbReference type="SAM" id="Phobius"/>
    </source>
</evidence>
<gene>
    <name evidence="2" type="ORF">LAMO00422_LOCUS3328</name>
</gene>
<dbReference type="EMBL" id="HBEM01004741">
    <property type="protein sequence ID" value="CAD8434976.1"/>
    <property type="molecule type" value="Transcribed_RNA"/>
</dbReference>
<reference evidence="2" key="1">
    <citation type="submission" date="2021-01" db="EMBL/GenBank/DDBJ databases">
        <authorList>
            <person name="Corre E."/>
            <person name="Pelletier E."/>
            <person name="Niang G."/>
            <person name="Scheremetjew M."/>
            <person name="Finn R."/>
            <person name="Kale V."/>
            <person name="Holt S."/>
            <person name="Cochrane G."/>
            <person name="Meng A."/>
            <person name="Brown T."/>
            <person name="Cohen L."/>
        </authorList>
    </citation>
    <scope>NUCLEOTIDE SEQUENCE</scope>
    <source>
        <strain evidence="2">CCMP2058</strain>
    </source>
</reference>
<keyword evidence="1" id="KW-1133">Transmembrane helix</keyword>
<sequence>MRVELGIFSSKIRILSVTAVVITGVLVISLLSYPVYVYEASRGQDSVLLNSNIVPFPLPPAGIEASIEDRLDKVRNLGEDLAILSNTTSSKPQPKLPRRKLQIALLYSGHVRSFVLPGVRNSHVENFIQPLIERGANITIFASIRYDDFFRGRAPFPSVNRSAAKSWFGELGARVVFETGSPETPNVPELYKERCEGWSNYKLQKEQSLQNLGRFWNTWRRVKEVYQLATKFEHTSGMRFDYIVRLRPDFLWMRRANISIVLDGADRPGDSDFSSNNSTSNPKSRGILWTPPASFIKAKQINDWAVFCRRDECDSYFNMIDTWENCTDGLCCWGWGPFYYKILNSTGIEARESFDLFPVLLVRKTYAACHRLTSFPEELGACVKLAKSLDIDAAWTCPDRRGKLHIHRSCGAPKG</sequence>
<accession>A0A7S0CV21</accession>
<feature type="transmembrane region" description="Helical" evidence="1">
    <location>
        <begin position="12"/>
        <end position="36"/>
    </location>
</feature>
<keyword evidence="1" id="KW-0472">Membrane</keyword>